<dbReference type="AlphaFoldDB" id="A0A1Y2HQA5"/>
<dbReference type="EMBL" id="MCFL01000019">
    <property type="protein sequence ID" value="ORZ35981.1"/>
    <property type="molecule type" value="Genomic_DNA"/>
</dbReference>
<proteinExistence type="predicted"/>
<evidence type="ECO:0000313" key="2">
    <source>
        <dbReference type="EMBL" id="ORZ35981.1"/>
    </source>
</evidence>
<name>A0A1Y2HQA5_9FUNG</name>
<accession>A0A1Y2HQA5</accession>
<comment type="caution">
    <text evidence="2">The sequence shown here is derived from an EMBL/GenBank/DDBJ whole genome shotgun (WGS) entry which is preliminary data.</text>
</comment>
<dbReference type="Proteomes" id="UP000193411">
    <property type="component" value="Unassembled WGS sequence"/>
</dbReference>
<protein>
    <submittedName>
        <fullName evidence="2">Uncharacterized protein</fullName>
    </submittedName>
</protein>
<keyword evidence="3" id="KW-1185">Reference proteome</keyword>
<gene>
    <name evidence="2" type="ORF">BCR44DRAFT_33832</name>
</gene>
<evidence type="ECO:0000256" key="1">
    <source>
        <dbReference type="SAM" id="MobiDB-lite"/>
    </source>
</evidence>
<reference evidence="2 3" key="1">
    <citation type="submission" date="2016-07" db="EMBL/GenBank/DDBJ databases">
        <title>Pervasive Adenine N6-methylation of Active Genes in Fungi.</title>
        <authorList>
            <consortium name="DOE Joint Genome Institute"/>
            <person name="Mondo S.J."/>
            <person name="Dannebaum R.O."/>
            <person name="Kuo R.C."/>
            <person name="Labutti K."/>
            <person name="Haridas S."/>
            <person name="Kuo A."/>
            <person name="Salamov A."/>
            <person name="Ahrendt S.R."/>
            <person name="Lipzen A."/>
            <person name="Sullivan W."/>
            <person name="Andreopoulos W.B."/>
            <person name="Clum A."/>
            <person name="Lindquist E."/>
            <person name="Daum C."/>
            <person name="Ramamoorthy G.K."/>
            <person name="Gryganskyi A."/>
            <person name="Culley D."/>
            <person name="Magnuson J.K."/>
            <person name="James T.Y."/>
            <person name="O'Malley M.A."/>
            <person name="Stajich J.E."/>
            <person name="Spatafora J.W."/>
            <person name="Visel A."/>
            <person name="Grigoriev I.V."/>
        </authorList>
    </citation>
    <scope>NUCLEOTIDE SEQUENCE [LARGE SCALE GENOMIC DNA]</scope>
    <source>
        <strain evidence="2 3">PL171</strain>
    </source>
</reference>
<feature type="region of interest" description="Disordered" evidence="1">
    <location>
        <begin position="173"/>
        <end position="208"/>
    </location>
</feature>
<evidence type="ECO:0000313" key="3">
    <source>
        <dbReference type="Proteomes" id="UP000193411"/>
    </source>
</evidence>
<sequence>MLCAACTQFFNTDAFWHAVPGCGRGLCRVCADSMLGGGPSKDMMFCCRECRVFKRDDASWQLGDGIMEDTVLEPIFRDLVRVLGRSLFGFGTAETNPLAPLQLALLDLVTETTNSHSIQPDNTIDNIYHNPYTHEWLASELRRAQERRHETRYFRLPTTPPYLDSVPYPGTVHVRPAGDPMAADGRGASEDDRQAPVPPTQNVNGANR</sequence>
<organism evidence="2 3">
    <name type="scientific">Catenaria anguillulae PL171</name>
    <dbReference type="NCBI Taxonomy" id="765915"/>
    <lineage>
        <taxon>Eukaryota</taxon>
        <taxon>Fungi</taxon>
        <taxon>Fungi incertae sedis</taxon>
        <taxon>Blastocladiomycota</taxon>
        <taxon>Blastocladiomycetes</taxon>
        <taxon>Blastocladiales</taxon>
        <taxon>Catenariaceae</taxon>
        <taxon>Catenaria</taxon>
    </lineage>
</organism>